<gene>
    <name evidence="5" type="ORF">STCU_01052</name>
    <name evidence="4" type="ORF">STCU_05453</name>
</gene>
<reference evidence="5 6" key="1">
    <citation type="journal article" date="2013" name="PLoS ONE">
        <title>Predicting the Proteins of Angomonas deanei, Strigomonas culicis and Their Respective Endosymbionts Reveals New Aspects of the Trypanosomatidae Family.</title>
        <authorList>
            <person name="Motta M.C."/>
            <person name="Martins A.C."/>
            <person name="de Souza S.S."/>
            <person name="Catta-Preta C.M."/>
            <person name="Silva R."/>
            <person name="Klein C.C."/>
            <person name="de Almeida L.G."/>
            <person name="de Lima Cunha O."/>
            <person name="Ciapina L.P."/>
            <person name="Brocchi M."/>
            <person name="Colabardini A.C."/>
            <person name="de Araujo Lima B."/>
            <person name="Machado C.R."/>
            <person name="de Almeida Soares C.M."/>
            <person name="Probst C.M."/>
            <person name="de Menezes C.B."/>
            <person name="Thompson C.E."/>
            <person name="Bartholomeu D.C."/>
            <person name="Gradia D.F."/>
            <person name="Pavoni D.P."/>
            <person name="Grisard E.C."/>
            <person name="Fantinatti-Garboggini F."/>
            <person name="Marchini F.K."/>
            <person name="Rodrigues-Luiz G.F."/>
            <person name="Wagner G."/>
            <person name="Goldman G.H."/>
            <person name="Fietto J.L."/>
            <person name="Elias M.C."/>
            <person name="Goldman M.H."/>
            <person name="Sagot M.F."/>
            <person name="Pereira M."/>
            <person name="Stoco P.H."/>
            <person name="de Mendonca-Neto R.P."/>
            <person name="Teixeira S.M."/>
            <person name="Maciel T.E."/>
            <person name="de Oliveira Mendes T.A."/>
            <person name="Urmenyi T.P."/>
            <person name="de Souza W."/>
            <person name="Schenkman S."/>
            <person name="de Vasconcelos A.T."/>
        </authorList>
    </citation>
    <scope>NUCLEOTIDE SEQUENCE [LARGE SCALE GENOMIC DNA]</scope>
</reference>
<reference evidence="5" key="2">
    <citation type="submission" date="2013-03" db="EMBL/GenBank/DDBJ databases">
        <authorList>
            <person name="Motta M.C.M."/>
            <person name="Martins A.C.A."/>
            <person name="Preta C.M.C.C."/>
            <person name="Silva R."/>
            <person name="de Souza S.S."/>
            <person name="Klein C.C."/>
            <person name="de Almeida L.G.P."/>
            <person name="Cunha O.L."/>
            <person name="Colabardini A.C."/>
            <person name="Lima B.A."/>
            <person name="Machado C.R."/>
            <person name="Soares C.M.A."/>
            <person name="de Menezes C.B.A."/>
            <person name="Bartolomeu D.C."/>
            <person name="Grisard E.C."/>
            <person name="Fantinatti-Garboggini F."/>
            <person name="Rodrigues-Luiz G.F."/>
            <person name="Wagner G."/>
            <person name="Goldman G.H."/>
            <person name="Fietto J.L.R."/>
            <person name="Ciapina L.P."/>
            <person name="Brocchi M."/>
            <person name="Elias M.C."/>
            <person name="Goldman M.H.S."/>
            <person name="Sagot M.-F."/>
            <person name="Pereira M."/>
            <person name="Stoco P.H."/>
            <person name="Teixeira S.M.R."/>
            <person name="de Mendonca-Neto R.P."/>
            <person name="Maciel T.E.F."/>
            <person name="Mendes T.A.O."/>
            <person name="Urmenyi T.P."/>
            <person name="Teixeira M.M.G."/>
            <person name="de Camargo E.F.P."/>
            <person name="de Sousa W."/>
            <person name="Schenkman S."/>
            <person name="de Vasconcelos A.T.R."/>
        </authorList>
    </citation>
    <scope>NUCLEOTIDE SEQUENCE</scope>
</reference>
<keyword evidence="1" id="KW-0396">Initiation factor</keyword>
<feature type="region of interest" description="Disordered" evidence="2">
    <location>
        <begin position="186"/>
        <end position="283"/>
    </location>
</feature>
<evidence type="ECO:0000313" key="5">
    <source>
        <dbReference type="EMBL" id="EPY35622.1"/>
    </source>
</evidence>
<evidence type="ECO:0000256" key="2">
    <source>
        <dbReference type="SAM" id="MobiDB-lite"/>
    </source>
</evidence>
<feature type="signal peptide" evidence="3">
    <location>
        <begin position="1"/>
        <end position="28"/>
    </location>
</feature>
<feature type="compositionally biased region" description="Low complexity" evidence="2">
    <location>
        <begin position="244"/>
        <end position="254"/>
    </location>
</feature>
<dbReference type="PANTHER" id="PTHR11960:SF72">
    <property type="entry name" value="EUKARYOTIC TRANSLATION INITIATION FACTOR 4E TYPE 5"/>
    <property type="match status" value="1"/>
</dbReference>
<dbReference type="GO" id="GO:0016281">
    <property type="term" value="C:eukaryotic translation initiation factor 4F complex"/>
    <property type="evidence" value="ECO:0007669"/>
    <property type="project" value="TreeGrafter"/>
</dbReference>
<evidence type="ECO:0000256" key="1">
    <source>
        <dbReference type="RuleBase" id="RU004374"/>
    </source>
</evidence>
<feature type="chain" id="PRO_5007727315" description="Translation initiation factor 4E" evidence="3">
    <location>
        <begin position="29"/>
        <end position="283"/>
    </location>
</feature>
<dbReference type="EMBL" id="ATMH01005453">
    <property type="protein sequence ID" value="EPY27885.1"/>
    <property type="molecule type" value="Genomic_DNA"/>
</dbReference>
<dbReference type="OrthoDB" id="276222at2759"/>
<keyword evidence="6" id="KW-1185">Reference proteome</keyword>
<keyword evidence="1" id="KW-0694">RNA-binding</keyword>
<dbReference type="EMBL" id="ATMH01001052">
    <property type="protein sequence ID" value="EPY35622.1"/>
    <property type="molecule type" value="Genomic_DNA"/>
</dbReference>
<dbReference type="SUPFAM" id="SSF55418">
    <property type="entry name" value="eIF4e-like"/>
    <property type="match status" value="1"/>
</dbReference>
<dbReference type="Gene3D" id="3.30.760.10">
    <property type="entry name" value="RNA Cap, Translation Initiation Factor Eif4e"/>
    <property type="match status" value="1"/>
</dbReference>
<accession>S9UXP1</accession>
<sequence>MSQAQQHALRNRWFFFYLPLITNDLVNASYNGDWNLAAEELTQRLDWVTTVEELWSSMNSLPKIQGLPVGSTYILSRDGKEASFENFPKGSRLLVNLHKSPATETGLDVVLAAVLGESITSDVGLAEPVCDVIRIAARPNRDFVDLLRVEVWLNDAAYSAKVANALRQALKDRAVPSSTYEIRENPFESAVKKAPRGHSSTELDRSRSTDHAPKEVEPEAPKAEPAPAPKASLEAEPPAVPQPAGATEAAAADADGVKGEGVDRPEDKPEEAKQGEAEQTTPA</sequence>
<feature type="compositionally biased region" description="Low complexity" evidence="2">
    <location>
        <begin position="223"/>
        <end position="237"/>
    </location>
</feature>
<dbReference type="GO" id="GO:0003743">
    <property type="term" value="F:translation initiation factor activity"/>
    <property type="evidence" value="ECO:0007669"/>
    <property type="project" value="UniProtKB-KW"/>
</dbReference>
<dbReference type="InterPro" id="IPR001040">
    <property type="entry name" value="TIF_eIF_4E"/>
</dbReference>
<evidence type="ECO:0000313" key="4">
    <source>
        <dbReference type="EMBL" id="EPY27885.1"/>
    </source>
</evidence>
<proteinExistence type="inferred from homology"/>
<organism evidence="5 6">
    <name type="scientific">Strigomonas culicis</name>
    <dbReference type="NCBI Taxonomy" id="28005"/>
    <lineage>
        <taxon>Eukaryota</taxon>
        <taxon>Discoba</taxon>
        <taxon>Euglenozoa</taxon>
        <taxon>Kinetoplastea</taxon>
        <taxon>Metakinetoplastina</taxon>
        <taxon>Trypanosomatida</taxon>
        <taxon>Trypanosomatidae</taxon>
        <taxon>Strigomonadinae</taxon>
        <taxon>Strigomonas</taxon>
    </lineage>
</organism>
<feature type="compositionally biased region" description="Basic and acidic residues" evidence="2">
    <location>
        <begin position="199"/>
        <end position="222"/>
    </location>
</feature>
<evidence type="ECO:0000256" key="3">
    <source>
        <dbReference type="SAM" id="SignalP"/>
    </source>
</evidence>
<comment type="caution">
    <text evidence="5">The sequence shown here is derived from an EMBL/GenBank/DDBJ whole genome shotgun (WGS) entry which is preliminary data.</text>
</comment>
<dbReference type="GO" id="GO:0000340">
    <property type="term" value="F:RNA 7-methylguanosine cap binding"/>
    <property type="evidence" value="ECO:0007669"/>
    <property type="project" value="TreeGrafter"/>
</dbReference>
<evidence type="ECO:0000313" key="6">
    <source>
        <dbReference type="Proteomes" id="UP000015354"/>
    </source>
</evidence>
<keyword evidence="1" id="KW-0648">Protein biosynthesis</keyword>
<dbReference type="PANTHER" id="PTHR11960">
    <property type="entry name" value="EUKARYOTIC TRANSLATION INITIATION FACTOR 4E RELATED"/>
    <property type="match status" value="1"/>
</dbReference>
<name>S9UXP1_9TRYP</name>
<keyword evidence="3" id="KW-0732">Signal</keyword>
<dbReference type="Pfam" id="PF01652">
    <property type="entry name" value="IF4E"/>
    <property type="match status" value="1"/>
</dbReference>
<protein>
    <recommendedName>
        <fullName evidence="7">Translation initiation factor 4E</fullName>
    </recommendedName>
</protein>
<evidence type="ECO:0008006" key="7">
    <source>
        <dbReference type="Google" id="ProtNLM"/>
    </source>
</evidence>
<dbReference type="AlphaFoldDB" id="S9UXP1"/>
<dbReference type="Proteomes" id="UP000015354">
    <property type="component" value="Unassembled WGS sequence"/>
</dbReference>
<comment type="similarity">
    <text evidence="1">Belongs to the eukaryotic initiation factor 4E family.</text>
</comment>
<feature type="compositionally biased region" description="Basic and acidic residues" evidence="2">
    <location>
        <begin position="255"/>
        <end position="276"/>
    </location>
</feature>
<dbReference type="InterPro" id="IPR023398">
    <property type="entry name" value="TIF_eIF4e-like"/>
</dbReference>